<accession>A0AAU9X5D9</accession>
<name>A0AAU9X5D9_9CNID</name>
<organism evidence="1 2">
    <name type="scientific">Pocillopora meandrina</name>
    <dbReference type="NCBI Taxonomy" id="46732"/>
    <lineage>
        <taxon>Eukaryota</taxon>
        <taxon>Metazoa</taxon>
        <taxon>Cnidaria</taxon>
        <taxon>Anthozoa</taxon>
        <taxon>Hexacorallia</taxon>
        <taxon>Scleractinia</taxon>
        <taxon>Astrocoeniina</taxon>
        <taxon>Pocilloporidae</taxon>
        <taxon>Pocillopora</taxon>
    </lineage>
</organism>
<keyword evidence="2" id="KW-1185">Reference proteome</keyword>
<dbReference type="AlphaFoldDB" id="A0AAU9X5D9"/>
<evidence type="ECO:0000313" key="1">
    <source>
        <dbReference type="EMBL" id="CAH3136246.1"/>
    </source>
</evidence>
<dbReference type="EMBL" id="CALNXJ010000030">
    <property type="protein sequence ID" value="CAH3136246.1"/>
    <property type="molecule type" value="Genomic_DNA"/>
</dbReference>
<reference evidence="1 2" key="1">
    <citation type="submission" date="2022-05" db="EMBL/GenBank/DDBJ databases">
        <authorList>
            <consortium name="Genoscope - CEA"/>
            <person name="William W."/>
        </authorList>
    </citation>
    <scope>NUCLEOTIDE SEQUENCE [LARGE SCALE GENOMIC DNA]</scope>
</reference>
<protein>
    <submittedName>
        <fullName evidence="1">Uncharacterized protein</fullName>
    </submittedName>
</protein>
<comment type="caution">
    <text evidence="1">The sequence shown here is derived from an EMBL/GenBank/DDBJ whole genome shotgun (WGS) entry which is preliminary data.</text>
</comment>
<proteinExistence type="predicted"/>
<gene>
    <name evidence="1" type="ORF">PMEA_00017621</name>
</gene>
<evidence type="ECO:0000313" key="2">
    <source>
        <dbReference type="Proteomes" id="UP001159428"/>
    </source>
</evidence>
<sequence length="238" mass="27834">MFYEEHRQRAELYFEENHPYIIGRALKKINKLRVKENKPIRDPKRGHHVINKGVNDLCKDIIKDCFVKIGRRNYYNELRNLNIIDENGLLNLNAAPRPFDIPWEIKSKIDSMKVHKPGKDEKYISKNDLQFGCAKIVLLACLHCVMLDIFKSSLQDEEMPNLDDTLKNLSIIIAYDFIQKNGHGVYVDVKAKEWWDKENPGKEQDFAECKKSVETFLKSITDDSHGILTFGKWLLRLS</sequence>
<dbReference type="Proteomes" id="UP001159428">
    <property type="component" value="Unassembled WGS sequence"/>
</dbReference>